<dbReference type="Proteomes" id="UP000308600">
    <property type="component" value="Unassembled WGS sequence"/>
</dbReference>
<protein>
    <submittedName>
        <fullName evidence="1">Uncharacterized protein</fullName>
    </submittedName>
</protein>
<reference evidence="1 2" key="1">
    <citation type="journal article" date="2019" name="Nat. Ecol. Evol.">
        <title>Megaphylogeny resolves global patterns of mushroom evolution.</title>
        <authorList>
            <person name="Varga T."/>
            <person name="Krizsan K."/>
            <person name="Foldi C."/>
            <person name="Dima B."/>
            <person name="Sanchez-Garcia M."/>
            <person name="Sanchez-Ramirez S."/>
            <person name="Szollosi G.J."/>
            <person name="Szarkandi J.G."/>
            <person name="Papp V."/>
            <person name="Albert L."/>
            <person name="Andreopoulos W."/>
            <person name="Angelini C."/>
            <person name="Antonin V."/>
            <person name="Barry K.W."/>
            <person name="Bougher N.L."/>
            <person name="Buchanan P."/>
            <person name="Buyck B."/>
            <person name="Bense V."/>
            <person name="Catcheside P."/>
            <person name="Chovatia M."/>
            <person name="Cooper J."/>
            <person name="Damon W."/>
            <person name="Desjardin D."/>
            <person name="Finy P."/>
            <person name="Geml J."/>
            <person name="Haridas S."/>
            <person name="Hughes K."/>
            <person name="Justo A."/>
            <person name="Karasinski D."/>
            <person name="Kautmanova I."/>
            <person name="Kiss B."/>
            <person name="Kocsube S."/>
            <person name="Kotiranta H."/>
            <person name="LaButti K.M."/>
            <person name="Lechner B.E."/>
            <person name="Liimatainen K."/>
            <person name="Lipzen A."/>
            <person name="Lukacs Z."/>
            <person name="Mihaltcheva S."/>
            <person name="Morgado L.N."/>
            <person name="Niskanen T."/>
            <person name="Noordeloos M.E."/>
            <person name="Ohm R.A."/>
            <person name="Ortiz-Santana B."/>
            <person name="Ovrebo C."/>
            <person name="Racz N."/>
            <person name="Riley R."/>
            <person name="Savchenko A."/>
            <person name="Shiryaev A."/>
            <person name="Soop K."/>
            <person name="Spirin V."/>
            <person name="Szebenyi C."/>
            <person name="Tomsovsky M."/>
            <person name="Tulloss R.E."/>
            <person name="Uehling J."/>
            <person name="Grigoriev I.V."/>
            <person name="Vagvolgyi C."/>
            <person name="Papp T."/>
            <person name="Martin F.M."/>
            <person name="Miettinen O."/>
            <person name="Hibbett D.S."/>
            <person name="Nagy L.G."/>
        </authorList>
    </citation>
    <scope>NUCLEOTIDE SEQUENCE [LARGE SCALE GENOMIC DNA]</scope>
    <source>
        <strain evidence="1 2">NL-1719</strain>
    </source>
</reference>
<organism evidence="1 2">
    <name type="scientific">Pluteus cervinus</name>
    <dbReference type="NCBI Taxonomy" id="181527"/>
    <lineage>
        <taxon>Eukaryota</taxon>
        <taxon>Fungi</taxon>
        <taxon>Dikarya</taxon>
        <taxon>Basidiomycota</taxon>
        <taxon>Agaricomycotina</taxon>
        <taxon>Agaricomycetes</taxon>
        <taxon>Agaricomycetidae</taxon>
        <taxon>Agaricales</taxon>
        <taxon>Pluteineae</taxon>
        <taxon>Pluteaceae</taxon>
        <taxon>Pluteus</taxon>
    </lineage>
</organism>
<keyword evidence="2" id="KW-1185">Reference proteome</keyword>
<evidence type="ECO:0000313" key="1">
    <source>
        <dbReference type="EMBL" id="TFK57751.1"/>
    </source>
</evidence>
<accession>A0ACD2ZWM5</accession>
<gene>
    <name evidence="1" type="ORF">BDN72DRAFT_907563</name>
</gene>
<feature type="non-terminal residue" evidence="1">
    <location>
        <position position="323"/>
    </location>
</feature>
<evidence type="ECO:0000313" key="2">
    <source>
        <dbReference type="Proteomes" id="UP000308600"/>
    </source>
</evidence>
<dbReference type="EMBL" id="ML210121">
    <property type="protein sequence ID" value="TFK57751.1"/>
    <property type="molecule type" value="Genomic_DNA"/>
</dbReference>
<sequence>MGSACSGKIGDLKWDELRDATVHAFKQKPSFATTSENANRISNVKRKGGDPRFKSQQQAPGNQSQPSPSSSQQQPTSSGGKYNGKRGKRGGKNNYKGKQRDNSQQHGHNHGHSHLASFAAPVLHFSPSLPAPTTSTVASIGSGGISFRKVKQPEMSHTFVADNSVGPGMWQVANEAREIADHMQVSKTARNLKTLEQVAESSLKRKSELVPGIASIAEISDARIDDSDVNDDFHGSAHPIGHNSTPSPHSSPKRPRLEMRIDTESELDWGSGSEGEPDGFDTCPPSPFASLEDELADLAGLGGHSYLYNDDGDRQVPSLSLDA</sequence>
<proteinExistence type="predicted"/>
<name>A0ACD2ZWM5_9AGAR</name>